<proteinExistence type="predicted"/>
<dbReference type="AlphaFoldDB" id="A0AAD1U994"/>
<evidence type="ECO:0000256" key="2">
    <source>
        <dbReference type="SAM" id="MobiDB-lite"/>
    </source>
</evidence>
<sequence>MEESYLGNPSEKFLEEKLKLNRVIDNIHKIEDAIPIIHKMYLEQQKQSAEILKHKVQMQDYLSRSSIETQFNGFKVEIEGSILQRLKLFQNQVSELIHTKVDKQEYIVHTKALPNIINDMRSSFDKKIATLENEKMTSLRRMLVAKIQEIDLLVNTKANDAELQVVKNNKADEEDIKAIQEELKQIKSVVSTIEGEDHEYNNDQDTTPNHQKETPSAISVEENSSLRSLFQDYLEKIQQDSTKKHLKYQQVLLIEAIKKILYDDNRFENMRKEILIQREEIELIRKDNDELTYKVKNCVTTVDKANELIDQISSFKEQLDADHKESCHIISNCQKQYQELASKHSNLQAKTTETRKDAIKRLVNLETTTKENQHQISLLQMQKTKFDKIAENEISIKNIEHNLEKAMKEFDKKIKDFRDEYHTQTQAFTQDIDSLSDPVRQALEKNQRESENILNELKHIQKQSRDVFCEFDKSKANLIEVIDNLRIEHISKNCLKNTISKINLDTKILMHDQVQAKSSTGFKGVVDKFSEYKKLSQMNIPMSPVTYARATTAQSSQSKINPSHFPILKSKNGYITSRDISRNDAFPLSEGGFKSFDGNTIKEEEERKEYYKINKNKAGKKKDLILKSRLNQKPNRYNEELRRSKSAIKGQTSSRKLHLV</sequence>
<organism evidence="3 4">
    <name type="scientific">Euplotes crassus</name>
    <dbReference type="NCBI Taxonomy" id="5936"/>
    <lineage>
        <taxon>Eukaryota</taxon>
        <taxon>Sar</taxon>
        <taxon>Alveolata</taxon>
        <taxon>Ciliophora</taxon>
        <taxon>Intramacronucleata</taxon>
        <taxon>Spirotrichea</taxon>
        <taxon>Hypotrichia</taxon>
        <taxon>Euplotida</taxon>
        <taxon>Euplotidae</taxon>
        <taxon>Moneuplotes</taxon>
    </lineage>
</organism>
<evidence type="ECO:0000313" key="3">
    <source>
        <dbReference type="EMBL" id="CAI2361178.1"/>
    </source>
</evidence>
<evidence type="ECO:0000313" key="4">
    <source>
        <dbReference type="Proteomes" id="UP001295684"/>
    </source>
</evidence>
<reference evidence="3" key="1">
    <citation type="submission" date="2023-07" db="EMBL/GenBank/DDBJ databases">
        <authorList>
            <consortium name="AG Swart"/>
            <person name="Singh M."/>
            <person name="Singh A."/>
            <person name="Seah K."/>
            <person name="Emmerich C."/>
        </authorList>
    </citation>
    <scope>NUCLEOTIDE SEQUENCE</scope>
    <source>
        <strain evidence="3">DP1</strain>
    </source>
</reference>
<protein>
    <submittedName>
        <fullName evidence="3">Uncharacterized protein</fullName>
    </submittedName>
</protein>
<comment type="caution">
    <text evidence="3">The sequence shown here is derived from an EMBL/GenBank/DDBJ whole genome shotgun (WGS) entry which is preliminary data.</text>
</comment>
<accession>A0AAD1U994</accession>
<dbReference type="EMBL" id="CAMPGE010002377">
    <property type="protein sequence ID" value="CAI2361178.1"/>
    <property type="molecule type" value="Genomic_DNA"/>
</dbReference>
<feature type="region of interest" description="Disordered" evidence="2">
    <location>
        <begin position="197"/>
        <end position="217"/>
    </location>
</feature>
<evidence type="ECO:0000256" key="1">
    <source>
        <dbReference type="SAM" id="Coils"/>
    </source>
</evidence>
<keyword evidence="1" id="KW-0175">Coiled coil</keyword>
<dbReference type="Proteomes" id="UP001295684">
    <property type="component" value="Unassembled WGS sequence"/>
</dbReference>
<keyword evidence="4" id="KW-1185">Reference proteome</keyword>
<feature type="coiled-coil region" evidence="1">
    <location>
        <begin position="389"/>
        <end position="463"/>
    </location>
</feature>
<feature type="compositionally biased region" description="Polar residues" evidence="2">
    <location>
        <begin position="203"/>
        <end position="217"/>
    </location>
</feature>
<feature type="region of interest" description="Disordered" evidence="2">
    <location>
        <begin position="637"/>
        <end position="660"/>
    </location>
</feature>
<feature type="coiled-coil region" evidence="1">
    <location>
        <begin position="169"/>
        <end position="196"/>
    </location>
</feature>
<gene>
    <name evidence="3" type="ORF">ECRASSUSDP1_LOCUS2488</name>
</gene>
<name>A0AAD1U994_EUPCR</name>